<dbReference type="Pfam" id="PF00069">
    <property type="entry name" value="Pkinase"/>
    <property type="match status" value="1"/>
</dbReference>
<comment type="caution">
    <text evidence="5">The sequence shown here is derived from an EMBL/GenBank/DDBJ whole genome shotgun (WGS) entry which is preliminary data.</text>
</comment>
<proteinExistence type="predicted"/>
<feature type="repeat" description="ANK" evidence="3">
    <location>
        <begin position="696"/>
        <end position="728"/>
    </location>
</feature>
<keyword evidence="2 3" id="KW-0040">ANK repeat</keyword>
<dbReference type="SMART" id="SM00248">
    <property type="entry name" value="ANK"/>
    <property type="match status" value="7"/>
</dbReference>
<dbReference type="PROSITE" id="PS50297">
    <property type="entry name" value="ANK_REP_REGION"/>
    <property type="match status" value="1"/>
</dbReference>
<accession>A0A8H6N7Q5</accession>
<name>A0A8H6N7Q5_9PEZI</name>
<dbReference type="Pfam" id="PF12796">
    <property type="entry name" value="Ank_2"/>
    <property type="match status" value="1"/>
</dbReference>
<protein>
    <recommendedName>
        <fullName evidence="4">Protein kinase domain-containing protein</fullName>
    </recommendedName>
</protein>
<feature type="repeat" description="ANK" evidence="3">
    <location>
        <begin position="606"/>
        <end position="638"/>
    </location>
</feature>
<dbReference type="OrthoDB" id="4062651at2759"/>
<dbReference type="SMART" id="SM00220">
    <property type="entry name" value="S_TKc"/>
    <property type="match status" value="1"/>
</dbReference>
<dbReference type="InterPro" id="IPR008271">
    <property type="entry name" value="Ser/Thr_kinase_AS"/>
</dbReference>
<gene>
    <name evidence="5" type="ORF">CMUS01_10739</name>
</gene>
<evidence type="ECO:0000259" key="4">
    <source>
        <dbReference type="PROSITE" id="PS50011"/>
    </source>
</evidence>
<dbReference type="Pfam" id="PF00023">
    <property type="entry name" value="Ank"/>
    <property type="match status" value="2"/>
</dbReference>
<feature type="repeat" description="ANK" evidence="3">
    <location>
        <begin position="864"/>
        <end position="896"/>
    </location>
</feature>
<dbReference type="SUPFAM" id="SSF56112">
    <property type="entry name" value="Protein kinase-like (PK-like)"/>
    <property type="match status" value="1"/>
</dbReference>
<sequence>MYHDTGEASAGGPRILPALVLEYADYGSLKAFQENGFGSSLSDRIRIATETATGLKALHDCGIVHGDIKPSNLLVCKHPTRNFVIKLSDFGFSLSTDDKHLVGHSQLFCAPESYEGNLQQAFLKQLDIYCYGLTLLTIFESGSYFHDTLPAEGLEENLRKMKKSNMMSALIPIRVLMSRQKEGLPLMILCKIWFYCLQSDPADRFSSVDRILILLKMLRIALGYPEDGDNDEESNTSTRVQKAVDSMHRLAAHGINAHPDPPNSADAFSAMCLKISVEVVANLPPDLGTVQTTRDQAKGLRDSCAKIVQMLLWIHKSTSTSENIPLGSSFHDLVQKRTMRQLFEVLGTPEEPEDMIQLPMKHIFSFLVDLAGLAPEPKPVSHNREIIGNPADDMQPNLRLKRYLDFIPDLRETSGIYQKMPVRIQADAIASLCSVVESTQDRKIKAAGAFTMGVVHINGIGVDYNLEIAKVYLLDSAKLGHEEAQNFFINALDCRGPPGDSVSIDEWVEWLKVSAAAGNVIALRKLKTTSPASWVIIDEQAKNKELEAAGFDAQMLSAGRTQEKDEILSLTPPQTILASIVRDQRESAQSCILAHPEILSLRISEQGETPLMVACRLGRVSIAKTLLESGSDSSLVDSFGITPLHWLSTFSVDSIHAIAHMIQANGGDPNAQSVTFDINEFLHSHTVRPDTTSASLKWTPLQWAVAANNLAAVDVLLEIGADPLARAECKEGEAVQANALQMASMLCFSEILSRILEEPSARHALLVATPMVRGHPLLARPLWGALRAISRWPRLVCHGTAFEEKMWETIAVLVRHGAPTDAVLEMGDSKMAAIFAVAFHQCPSDVMLSGIQHGFAVDIDATFAGDTALFMAINHRDHAMVEALLEAGASTTVLSRNRDTPLARAAKESDDVSFVRSILARGLQPDWSPTESATAFETAVYCGNLTVARYLFERGAVVHRVSQKSTTLLGDLIAMKTRNSLHRIKFILNLPVQNQSDGFMVAVSPRGLFSAAQYALLHAVEAGFSATEQGMTDIIISQILERFDTRNYLDDVGGPLEMTALAVAVQIGDYRSAKRMLEKGASPGIADRLGRTPLDIARERYNHPERVPLLSRYLGRHASAGMIEKSLKLVNDNTVEVITILASYGGTAEANQLPQWFHGALGQVTADLVMSRLEEETSLAAVDAFMISALDKVAIVDAPRSG</sequence>
<dbReference type="Proteomes" id="UP000639643">
    <property type="component" value="Unassembled WGS sequence"/>
</dbReference>
<evidence type="ECO:0000256" key="1">
    <source>
        <dbReference type="ARBA" id="ARBA00022737"/>
    </source>
</evidence>
<dbReference type="InterPro" id="IPR000719">
    <property type="entry name" value="Prot_kinase_dom"/>
</dbReference>
<dbReference type="PROSITE" id="PS50088">
    <property type="entry name" value="ANK_REPEAT"/>
    <property type="match status" value="3"/>
</dbReference>
<evidence type="ECO:0000256" key="3">
    <source>
        <dbReference type="PROSITE-ProRule" id="PRU00023"/>
    </source>
</evidence>
<dbReference type="SUPFAM" id="SSF48403">
    <property type="entry name" value="Ankyrin repeat"/>
    <property type="match status" value="2"/>
</dbReference>
<dbReference type="AlphaFoldDB" id="A0A8H6N7Q5"/>
<evidence type="ECO:0000313" key="6">
    <source>
        <dbReference type="Proteomes" id="UP000639643"/>
    </source>
</evidence>
<feature type="domain" description="Protein kinase" evidence="4">
    <location>
        <begin position="1"/>
        <end position="218"/>
    </location>
</feature>
<evidence type="ECO:0000256" key="2">
    <source>
        <dbReference type="ARBA" id="ARBA00023043"/>
    </source>
</evidence>
<dbReference type="InterPro" id="IPR011009">
    <property type="entry name" value="Kinase-like_dom_sf"/>
</dbReference>
<dbReference type="InterPro" id="IPR002110">
    <property type="entry name" value="Ankyrin_rpt"/>
</dbReference>
<dbReference type="Gene3D" id="1.10.510.10">
    <property type="entry name" value="Transferase(Phosphotransferase) domain 1"/>
    <property type="match status" value="1"/>
</dbReference>
<dbReference type="InterPro" id="IPR011990">
    <property type="entry name" value="TPR-like_helical_dom_sf"/>
</dbReference>
<dbReference type="GO" id="GO:0005524">
    <property type="term" value="F:ATP binding"/>
    <property type="evidence" value="ECO:0007669"/>
    <property type="project" value="InterPro"/>
</dbReference>
<dbReference type="PROSITE" id="PS00108">
    <property type="entry name" value="PROTEIN_KINASE_ST"/>
    <property type="match status" value="1"/>
</dbReference>
<keyword evidence="1" id="KW-0677">Repeat</keyword>
<dbReference type="Gene3D" id="1.25.40.10">
    <property type="entry name" value="Tetratricopeptide repeat domain"/>
    <property type="match status" value="1"/>
</dbReference>
<dbReference type="PANTHER" id="PTHR24198:SF165">
    <property type="entry name" value="ANKYRIN REPEAT-CONTAINING PROTEIN-RELATED"/>
    <property type="match status" value="1"/>
</dbReference>
<dbReference type="GO" id="GO:0004672">
    <property type="term" value="F:protein kinase activity"/>
    <property type="evidence" value="ECO:0007669"/>
    <property type="project" value="InterPro"/>
</dbReference>
<keyword evidence="6" id="KW-1185">Reference proteome</keyword>
<reference evidence="5" key="1">
    <citation type="journal article" date="2020" name="Phytopathology">
        <title>Genome Sequence Resources of Colletotrichum truncatum, C. plurivorum, C. musicola, and C. sojae: Four Species Pathogenic to Soybean (Glycine max).</title>
        <authorList>
            <person name="Rogerio F."/>
            <person name="Boufleur T.R."/>
            <person name="Ciampi-Guillardi M."/>
            <person name="Sukno S.A."/>
            <person name="Thon M.R."/>
            <person name="Massola Junior N.S."/>
            <person name="Baroncelli R."/>
        </authorList>
    </citation>
    <scope>NUCLEOTIDE SEQUENCE</scope>
    <source>
        <strain evidence="5">LFN0074</strain>
    </source>
</reference>
<organism evidence="5 6">
    <name type="scientific">Colletotrichum musicola</name>
    <dbReference type="NCBI Taxonomy" id="2175873"/>
    <lineage>
        <taxon>Eukaryota</taxon>
        <taxon>Fungi</taxon>
        <taxon>Dikarya</taxon>
        <taxon>Ascomycota</taxon>
        <taxon>Pezizomycotina</taxon>
        <taxon>Sordariomycetes</taxon>
        <taxon>Hypocreomycetidae</taxon>
        <taxon>Glomerellales</taxon>
        <taxon>Glomerellaceae</taxon>
        <taxon>Colletotrichum</taxon>
        <taxon>Colletotrichum orchidearum species complex</taxon>
    </lineage>
</organism>
<dbReference type="InterPro" id="IPR036770">
    <property type="entry name" value="Ankyrin_rpt-contain_sf"/>
</dbReference>
<dbReference type="Gene3D" id="1.25.40.20">
    <property type="entry name" value="Ankyrin repeat-containing domain"/>
    <property type="match status" value="4"/>
</dbReference>
<dbReference type="EMBL" id="WIGM01000508">
    <property type="protein sequence ID" value="KAF6823309.1"/>
    <property type="molecule type" value="Genomic_DNA"/>
</dbReference>
<evidence type="ECO:0000313" key="5">
    <source>
        <dbReference type="EMBL" id="KAF6823309.1"/>
    </source>
</evidence>
<dbReference type="PROSITE" id="PS50011">
    <property type="entry name" value="PROTEIN_KINASE_DOM"/>
    <property type="match status" value="1"/>
</dbReference>
<dbReference type="CDD" id="cd00180">
    <property type="entry name" value="PKc"/>
    <property type="match status" value="1"/>
</dbReference>
<dbReference type="PANTHER" id="PTHR24198">
    <property type="entry name" value="ANKYRIN REPEAT AND PROTEIN KINASE DOMAIN-CONTAINING PROTEIN"/>
    <property type="match status" value="1"/>
</dbReference>